<evidence type="ECO:0000313" key="2">
    <source>
        <dbReference type="Proteomes" id="UP000284842"/>
    </source>
</evidence>
<evidence type="ECO:0000313" key="1">
    <source>
        <dbReference type="EMBL" id="PPQ85552.1"/>
    </source>
</evidence>
<sequence>MYTLYVNGKLVGSGQQWREPDLYTVKFPATSRVVIAIVASQGPVGYDIGLIAAGKLWDSDKPDPSVVDFGTDAQWVTLDGDSTPAARATFVDPSFVDASWKNSHVVAAYTDSKSPWSVKEVKEAVVGKAVGKRIMGMAKIPDAPEAALAEIWKL</sequence>
<keyword evidence="2" id="KW-1185">Reference proteome</keyword>
<reference evidence="1 2" key="1">
    <citation type="journal article" date="2018" name="Evol. Lett.">
        <title>Horizontal gene cluster transfer increased hallucinogenic mushroom diversity.</title>
        <authorList>
            <person name="Reynolds H.T."/>
            <person name="Vijayakumar V."/>
            <person name="Gluck-Thaler E."/>
            <person name="Korotkin H.B."/>
            <person name="Matheny P.B."/>
            <person name="Slot J.C."/>
        </authorList>
    </citation>
    <scope>NUCLEOTIDE SEQUENCE [LARGE SCALE GENOMIC DNA]</scope>
    <source>
        <strain evidence="1 2">2629</strain>
    </source>
</reference>
<dbReference type="EMBL" id="NHTK01004688">
    <property type="protein sequence ID" value="PPQ85552.1"/>
    <property type="molecule type" value="Genomic_DNA"/>
</dbReference>
<organism evidence="1 2">
    <name type="scientific">Panaeolus cyanescens</name>
    <dbReference type="NCBI Taxonomy" id="181874"/>
    <lineage>
        <taxon>Eukaryota</taxon>
        <taxon>Fungi</taxon>
        <taxon>Dikarya</taxon>
        <taxon>Basidiomycota</taxon>
        <taxon>Agaricomycotina</taxon>
        <taxon>Agaricomycetes</taxon>
        <taxon>Agaricomycetidae</taxon>
        <taxon>Agaricales</taxon>
        <taxon>Agaricineae</taxon>
        <taxon>Galeropsidaceae</taxon>
        <taxon>Panaeolus</taxon>
    </lineage>
</organism>
<protein>
    <submittedName>
        <fullName evidence="1">Uncharacterized protein</fullName>
    </submittedName>
</protein>
<comment type="caution">
    <text evidence="1">The sequence shown here is derived from an EMBL/GenBank/DDBJ whole genome shotgun (WGS) entry which is preliminary data.</text>
</comment>
<proteinExistence type="predicted"/>
<gene>
    <name evidence="1" type="ORF">CVT24_009843</name>
</gene>
<dbReference type="InParanoid" id="A0A409X476"/>
<name>A0A409X476_9AGAR</name>
<dbReference type="Proteomes" id="UP000284842">
    <property type="component" value="Unassembled WGS sequence"/>
</dbReference>
<dbReference type="Gene3D" id="2.60.120.260">
    <property type="entry name" value="Galactose-binding domain-like"/>
    <property type="match status" value="1"/>
</dbReference>
<dbReference type="OrthoDB" id="10036721at2759"/>
<accession>A0A409X476</accession>
<dbReference type="AlphaFoldDB" id="A0A409X476"/>